<accession>A0ABP5R662</accession>
<feature type="region of interest" description="Disordered" evidence="1">
    <location>
        <begin position="1"/>
        <end position="97"/>
    </location>
</feature>
<reference evidence="3" key="1">
    <citation type="journal article" date="2019" name="Int. J. Syst. Evol. Microbiol.">
        <title>The Global Catalogue of Microorganisms (GCM) 10K type strain sequencing project: providing services to taxonomists for standard genome sequencing and annotation.</title>
        <authorList>
            <consortium name="The Broad Institute Genomics Platform"/>
            <consortium name="The Broad Institute Genome Sequencing Center for Infectious Disease"/>
            <person name="Wu L."/>
            <person name="Ma J."/>
        </authorList>
    </citation>
    <scope>NUCLEOTIDE SEQUENCE [LARGE SCALE GENOMIC DNA]</scope>
    <source>
        <strain evidence="3">JCM 3053</strain>
    </source>
</reference>
<gene>
    <name evidence="2" type="ORF">GCM10010104_52170</name>
</gene>
<name>A0ABP5R662_9ACTN</name>
<evidence type="ECO:0000313" key="3">
    <source>
        <dbReference type="Proteomes" id="UP001501474"/>
    </source>
</evidence>
<sequence>MFAAGVRGKSVSMTEENKRTNQKASTVRTAESKARGTADKATAPASQAAKGAAGKAGEAASAAKSGAERSAETAKSAAGRSAETAKSAAQTAAKGVEAGRQAVVTASGHVATTAKTAWTFIAHRKLVAAGVGAGLTALSAASYAVGRRAERGAHGPLTRLTGGRI</sequence>
<proteinExistence type="predicted"/>
<feature type="compositionally biased region" description="Low complexity" evidence="1">
    <location>
        <begin position="81"/>
        <end position="94"/>
    </location>
</feature>
<dbReference type="Proteomes" id="UP001501474">
    <property type="component" value="Unassembled WGS sequence"/>
</dbReference>
<evidence type="ECO:0000256" key="1">
    <source>
        <dbReference type="SAM" id="MobiDB-lite"/>
    </source>
</evidence>
<feature type="compositionally biased region" description="Low complexity" evidence="1">
    <location>
        <begin position="39"/>
        <end position="65"/>
    </location>
</feature>
<protein>
    <submittedName>
        <fullName evidence="2">Uncharacterized protein</fullName>
    </submittedName>
</protein>
<evidence type="ECO:0000313" key="2">
    <source>
        <dbReference type="EMBL" id="GAA2249257.1"/>
    </source>
</evidence>
<organism evidence="2 3">
    <name type="scientific">Streptomyces indiaensis</name>
    <dbReference type="NCBI Taxonomy" id="284033"/>
    <lineage>
        <taxon>Bacteria</taxon>
        <taxon>Bacillati</taxon>
        <taxon>Actinomycetota</taxon>
        <taxon>Actinomycetes</taxon>
        <taxon>Kitasatosporales</taxon>
        <taxon>Streptomycetaceae</taxon>
        <taxon>Streptomyces</taxon>
    </lineage>
</organism>
<keyword evidence="3" id="KW-1185">Reference proteome</keyword>
<comment type="caution">
    <text evidence="2">The sequence shown here is derived from an EMBL/GenBank/DDBJ whole genome shotgun (WGS) entry which is preliminary data.</text>
</comment>
<dbReference type="EMBL" id="BAAART010000128">
    <property type="protein sequence ID" value="GAA2249257.1"/>
    <property type="molecule type" value="Genomic_DNA"/>
</dbReference>